<evidence type="ECO:0000313" key="3">
    <source>
        <dbReference type="Proteomes" id="UP000735302"/>
    </source>
</evidence>
<dbReference type="Proteomes" id="UP000735302">
    <property type="component" value="Unassembled WGS sequence"/>
</dbReference>
<name>A0AAV4E285_9GAST</name>
<evidence type="ECO:0000313" key="2">
    <source>
        <dbReference type="EMBL" id="GFO50673.1"/>
    </source>
</evidence>
<dbReference type="EMBL" id="BLXT01008617">
    <property type="protein sequence ID" value="GFO50673.1"/>
    <property type="molecule type" value="Genomic_DNA"/>
</dbReference>
<feature type="region of interest" description="Disordered" evidence="1">
    <location>
        <begin position="13"/>
        <end position="38"/>
    </location>
</feature>
<sequence>MKIRKSWSCECDQQDGLRLSGPSSGYGADGGARTRNRRVPADIRAGSLSTGHNAFENLQSALNSCAFGGVAALVPLHHLLYLGYVR</sequence>
<dbReference type="AlphaFoldDB" id="A0AAV4E285"/>
<gene>
    <name evidence="2" type="ORF">PoB_007717800</name>
</gene>
<reference evidence="2 3" key="1">
    <citation type="journal article" date="2021" name="Elife">
        <title>Chloroplast acquisition without the gene transfer in kleptoplastic sea slugs, Plakobranchus ocellatus.</title>
        <authorList>
            <person name="Maeda T."/>
            <person name="Takahashi S."/>
            <person name="Yoshida T."/>
            <person name="Shimamura S."/>
            <person name="Takaki Y."/>
            <person name="Nagai Y."/>
            <person name="Toyoda A."/>
            <person name="Suzuki Y."/>
            <person name="Arimoto A."/>
            <person name="Ishii H."/>
            <person name="Satoh N."/>
            <person name="Nishiyama T."/>
            <person name="Hasebe M."/>
            <person name="Maruyama T."/>
            <person name="Minagawa J."/>
            <person name="Obokata J."/>
            <person name="Shigenobu S."/>
        </authorList>
    </citation>
    <scope>NUCLEOTIDE SEQUENCE [LARGE SCALE GENOMIC DNA]</scope>
</reference>
<protein>
    <submittedName>
        <fullName evidence="2">Uncharacterized protein</fullName>
    </submittedName>
</protein>
<accession>A0AAV4E285</accession>
<proteinExistence type="predicted"/>
<keyword evidence="3" id="KW-1185">Reference proteome</keyword>
<evidence type="ECO:0000256" key="1">
    <source>
        <dbReference type="SAM" id="MobiDB-lite"/>
    </source>
</evidence>
<organism evidence="2 3">
    <name type="scientific">Plakobranchus ocellatus</name>
    <dbReference type="NCBI Taxonomy" id="259542"/>
    <lineage>
        <taxon>Eukaryota</taxon>
        <taxon>Metazoa</taxon>
        <taxon>Spiralia</taxon>
        <taxon>Lophotrochozoa</taxon>
        <taxon>Mollusca</taxon>
        <taxon>Gastropoda</taxon>
        <taxon>Heterobranchia</taxon>
        <taxon>Euthyneura</taxon>
        <taxon>Panpulmonata</taxon>
        <taxon>Sacoglossa</taxon>
        <taxon>Placobranchoidea</taxon>
        <taxon>Plakobranchidae</taxon>
        <taxon>Plakobranchus</taxon>
    </lineage>
</organism>
<comment type="caution">
    <text evidence="2">The sequence shown here is derived from an EMBL/GenBank/DDBJ whole genome shotgun (WGS) entry which is preliminary data.</text>
</comment>